<dbReference type="Gene3D" id="1.25.40.20">
    <property type="entry name" value="Ankyrin repeat-containing domain"/>
    <property type="match status" value="3"/>
</dbReference>
<dbReference type="Pfam" id="PF00023">
    <property type="entry name" value="Ank"/>
    <property type="match status" value="1"/>
</dbReference>
<feature type="repeat" description="ANK" evidence="3">
    <location>
        <begin position="293"/>
        <end position="325"/>
    </location>
</feature>
<dbReference type="RefSeq" id="XP_009023067.1">
    <property type="nucleotide sequence ID" value="XM_009024819.1"/>
</dbReference>
<dbReference type="EMBL" id="KB097143">
    <property type="protein sequence ID" value="ESN99186.1"/>
    <property type="molecule type" value="Genomic_DNA"/>
</dbReference>
<feature type="repeat" description="ANK" evidence="3">
    <location>
        <begin position="54"/>
        <end position="86"/>
    </location>
</feature>
<dbReference type="EMBL" id="AMQM01001143">
    <property type="status" value="NOT_ANNOTATED_CDS"/>
    <property type="molecule type" value="Genomic_DNA"/>
</dbReference>
<dbReference type="PRINTS" id="PR01415">
    <property type="entry name" value="ANKYRIN"/>
</dbReference>
<dbReference type="KEGG" id="hro:HELRODRAFT_162688"/>
<dbReference type="STRING" id="6412.T1ET05"/>
<dbReference type="GeneID" id="20199705"/>
<evidence type="ECO:0000256" key="1">
    <source>
        <dbReference type="ARBA" id="ARBA00022737"/>
    </source>
</evidence>
<dbReference type="InParanoid" id="T1ET05"/>
<reference evidence="4 6" key="2">
    <citation type="journal article" date="2013" name="Nature">
        <title>Insights into bilaterian evolution from three spiralian genomes.</title>
        <authorList>
            <person name="Simakov O."/>
            <person name="Marletaz F."/>
            <person name="Cho S.J."/>
            <person name="Edsinger-Gonzales E."/>
            <person name="Havlak P."/>
            <person name="Hellsten U."/>
            <person name="Kuo D.H."/>
            <person name="Larsson T."/>
            <person name="Lv J."/>
            <person name="Arendt D."/>
            <person name="Savage R."/>
            <person name="Osoegawa K."/>
            <person name="de Jong P."/>
            <person name="Grimwood J."/>
            <person name="Chapman J.A."/>
            <person name="Shapiro H."/>
            <person name="Aerts A."/>
            <person name="Otillar R.P."/>
            <person name="Terry A.Y."/>
            <person name="Boore J.L."/>
            <person name="Grigoriev I.V."/>
            <person name="Lindberg D.R."/>
            <person name="Seaver E.C."/>
            <person name="Weisblat D.A."/>
            <person name="Putnam N.H."/>
            <person name="Rokhsar D.S."/>
        </authorList>
    </citation>
    <scope>NUCLEOTIDE SEQUENCE</scope>
</reference>
<dbReference type="AlphaFoldDB" id="T1ET05"/>
<dbReference type="PROSITE" id="PS50088">
    <property type="entry name" value="ANK_REPEAT"/>
    <property type="match status" value="6"/>
</dbReference>
<feature type="repeat" description="ANK" evidence="3">
    <location>
        <begin position="87"/>
        <end position="119"/>
    </location>
</feature>
<dbReference type="PANTHER" id="PTHR24126">
    <property type="entry name" value="ANKYRIN REPEAT, PH AND SEC7 DOMAIN CONTAINING PROTEIN SECG-RELATED"/>
    <property type="match status" value="1"/>
</dbReference>
<dbReference type="OMA" id="ANDADIH"/>
<keyword evidence="1" id="KW-0677">Repeat</keyword>
<dbReference type="CTD" id="20199705"/>
<dbReference type="InterPro" id="IPR002110">
    <property type="entry name" value="Ankyrin_rpt"/>
</dbReference>
<dbReference type="InterPro" id="IPR036770">
    <property type="entry name" value="Ankyrin_rpt-contain_sf"/>
</dbReference>
<feature type="repeat" description="ANK" evidence="3">
    <location>
        <begin position="158"/>
        <end position="190"/>
    </location>
</feature>
<protein>
    <submittedName>
        <fullName evidence="4 5">Uncharacterized protein</fullName>
    </submittedName>
</protein>
<reference evidence="5" key="3">
    <citation type="submission" date="2015-06" db="UniProtKB">
        <authorList>
            <consortium name="EnsemblMetazoa"/>
        </authorList>
    </citation>
    <scope>IDENTIFICATION</scope>
</reference>
<feature type="repeat" description="ANK" evidence="3">
    <location>
        <begin position="326"/>
        <end position="358"/>
    </location>
</feature>
<dbReference type="HOGENOM" id="CLU_633534_0_0_1"/>
<dbReference type="SMART" id="SM00248">
    <property type="entry name" value="ANK"/>
    <property type="match status" value="7"/>
</dbReference>
<proteinExistence type="predicted"/>
<dbReference type="Proteomes" id="UP000015101">
    <property type="component" value="Unassembled WGS sequence"/>
</dbReference>
<evidence type="ECO:0000313" key="5">
    <source>
        <dbReference type="EnsemblMetazoa" id="HelroP162688"/>
    </source>
</evidence>
<dbReference type="PANTHER" id="PTHR24126:SF14">
    <property type="entry name" value="ANK_REP_REGION DOMAIN-CONTAINING PROTEIN"/>
    <property type="match status" value="1"/>
</dbReference>
<keyword evidence="6" id="KW-1185">Reference proteome</keyword>
<evidence type="ECO:0000313" key="6">
    <source>
        <dbReference type="Proteomes" id="UP000015101"/>
    </source>
</evidence>
<evidence type="ECO:0000256" key="2">
    <source>
        <dbReference type="ARBA" id="ARBA00023043"/>
    </source>
</evidence>
<evidence type="ECO:0000313" key="4">
    <source>
        <dbReference type="EMBL" id="ESN99186.1"/>
    </source>
</evidence>
<name>T1ET05_HELRO</name>
<dbReference type="PROSITE" id="PS50297">
    <property type="entry name" value="ANK_REP_REGION"/>
    <property type="match status" value="5"/>
</dbReference>
<keyword evidence="2 3" id="KW-0040">ANK repeat</keyword>
<evidence type="ECO:0000256" key="3">
    <source>
        <dbReference type="PROSITE-ProRule" id="PRU00023"/>
    </source>
</evidence>
<dbReference type="Pfam" id="PF12796">
    <property type="entry name" value="Ank_2"/>
    <property type="match status" value="3"/>
</dbReference>
<organism evidence="5 6">
    <name type="scientific">Helobdella robusta</name>
    <name type="common">Californian leech</name>
    <dbReference type="NCBI Taxonomy" id="6412"/>
    <lineage>
        <taxon>Eukaryota</taxon>
        <taxon>Metazoa</taxon>
        <taxon>Spiralia</taxon>
        <taxon>Lophotrochozoa</taxon>
        <taxon>Annelida</taxon>
        <taxon>Clitellata</taxon>
        <taxon>Hirudinea</taxon>
        <taxon>Rhynchobdellida</taxon>
        <taxon>Glossiphoniidae</taxon>
        <taxon>Helobdella</taxon>
    </lineage>
</organism>
<sequence>MESSFSELNIIQEHEEEDFMISTMLGSADEGRLEDIEDLLMDVPNINIDIHNKHLETALHFASGAGHLDVVLFLISRGSNVNCKDKHDDTPLYWACRQGHLKVVEGLIANDADIHTRNKQLRLCLRTPNQEEQDSSAARIPIGIVIAVSYIARTNHLTGQTCLHAAVRYQRTEIIKYLCQAGADVNAQDQRGETVMHMCAWLGLPFEICEVLCSHNSMQFSTRNKNGETCMHVAAGRGSLDCLKCLLKYGADINILDKRKSTALHLSCHCQHLNIVKELLVHGSCHMDAVDQNGDAAIHIACHAAILPLVQLLSANGCNVDLINKSGLTPLHIASKQGNTEIVRCLLLAGANVDIRNKSNITAQMIALARGKNNISDLLTRITPRSSMNFETRWVLRSALNFASDGEVVREVASAGEQDMEIYEKRKGHEQLD</sequence>
<dbReference type="SUPFAM" id="SSF48403">
    <property type="entry name" value="Ankyrin repeat"/>
    <property type="match status" value="1"/>
</dbReference>
<gene>
    <name evidence="5" type="primary">20199705</name>
    <name evidence="4" type="ORF">HELRODRAFT_162688</name>
</gene>
<accession>T1ET05</accession>
<feature type="repeat" description="ANK" evidence="3">
    <location>
        <begin position="226"/>
        <end position="258"/>
    </location>
</feature>
<dbReference type="EnsemblMetazoa" id="HelroT162688">
    <property type="protein sequence ID" value="HelroP162688"/>
    <property type="gene ID" value="HelroG162688"/>
</dbReference>
<dbReference type="OrthoDB" id="70519at2759"/>
<dbReference type="eggNOG" id="KOG4177">
    <property type="taxonomic scope" value="Eukaryota"/>
</dbReference>
<reference evidence="6" key="1">
    <citation type="submission" date="2012-12" db="EMBL/GenBank/DDBJ databases">
        <authorList>
            <person name="Hellsten U."/>
            <person name="Grimwood J."/>
            <person name="Chapman J.A."/>
            <person name="Shapiro H."/>
            <person name="Aerts A."/>
            <person name="Otillar R.P."/>
            <person name="Terry A.Y."/>
            <person name="Boore J.L."/>
            <person name="Simakov O."/>
            <person name="Marletaz F."/>
            <person name="Cho S.-J."/>
            <person name="Edsinger-Gonzales E."/>
            <person name="Havlak P."/>
            <person name="Kuo D.-H."/>
            <person name="Larsson T."/>
            <person name="Lv J."/>
            <person name="Arendt D."/>
            <person name="Savage R."/>
            <person name="Osoegawa K."/>
            <person name="de Jong P."/>
            <person name="Lindberg D.R."/>
            <person name="Seaver E.C."/>
            <person name="Weisblat D.A."/>
            <person name="Putnam N.H."/>
            <person name="Grigoriev I.V."/>
            <person name="Rokhsar D.S."/>
        </authorList>
    </citation>
    <scope>NUCLEOTIDE SEQUENCE</scope>
</reference>